<dbReference type="AlphaFoldDB" id="A0A929WWS6"/>
<gene>
    <name evidence="2" type="ORF">HXK09_09935</name>
</gene>
<feature type="region of interest" description="Disordered" evidence="1">
    <location>
        <begin position="183"/>
        <end position="209"/>
    </location>
</feature>
<name>A0A929WWS6_9ACTO</name>
<evidence type="ECO:0000313" key="3">
    <source>
        <dbReference type="Proteomes" id="UP000759246"/>
    </source>
</evidence>
<dbReference type="EMBL" id="JABZGF010000476">
    <property type="protein sequence ID" value="MBF0967433.1"/>
    <property type="molecule type" value="Genomic_DNA"/>
</dbReference>
<protein>
    <submittedName>
        <fullName evidence="2">Uncharacterized protein</fullName>
    </submittedName>
</protein>
<reference evidence="2" key="1">
    <citation type="submission" date="2020-04" db="EMBL/GenBank/DDBJ databases">
        <title>Deep metagenomics examines the oral microbiome during advanced dental caries in children, revealing novel taxa and co-occurrences with host molecules.</title>
        <authorList>
            <person name="Baker J.L."/>
            <person name="Morton J.T."/>
            <person name="Dinis M."/>
            <person name="Alvarez R."/>
            <person name="Tran N.C."/>
            <person name="Knight R."/>
            <person name="Edlund A."/>
        </authorList>
    </citation>
    <scope>NUCLEOTIDE SEQUENCE</scope>
    <source>
        <strain evidence="2">JCVI_30_bin.13</strain>
    </source>
</reference>
<sequence length="209" mass="21593">MTKRSIAHSKRLCTSVLALTTSVSIIAGICITATPAYSIDGVPDTAASCLEITEGEATVRVSSILHAGDALHLEGSGWTPTSDDGRAFVIMTLDGGKELRPADTELPTWVPSVVVRNKSAWAVAEVGADGSFVTDIAIPASWRAGSTHQIAIGDSANETSVEAVVRVAEEDIPVLTCTLGGANAKPALPDNFDDSDDDTSTTPGTDELG</sequence>
<evidence type="ECO:0000256" key="1">
    <source>
        <dbReference type="SAM" id="MobiDB-lite"/>
    </source>
</evidence>
<proteinExistence type="predicted"/>
<dbReference type="Proteomes" id="UP000759246">
    <property type="component" value="Unassembled WGS sequence"/>
</dbReference>
<accession>A0A929WWS6</accession>
<feature type="compositionally biased region" description="Low complexity" evidence="1">
    <location>
        <begin position="200"/>
        <end position="209"/>
    </location>
</feature>
<evidence type="ECO:0000313" key="2">
    <source>
        <dbReference type="EMBL" id="MBF0967433.1"/>
    </source>
</evidence>
<feature type="non-terminal residue" evidence="2">
    <location>
        <position position="209"/>
    </location>
</feature>
<organism evidence="2 3">
    <name type="scientific">Actinomyces bouchesdurhonensis</name>
    <dbReference type="NCBI Taxonomy" id="1852361"/>
    <lineage>
        <taxon>Bacteria</taxon>
        <taxon>Bacillati</taxon>
        <taxon>Actinomycetota</taxon>
        <taxon>Actinomycetes</taxon>
        <taxon>Actinomycetales</taxon>
        <taxon>Actinomycetaceae</taxon>
        <taxon>Actinomyces</taxon>
    </lineage>
</organism>
<comment type="caution">
    <text evidence="2">The sequence shown here is derived from an EMBL/GenBank/DDBJ whole genome shotgun (WGS) entry which is preliminary data.</text>
</comment>